<name>A0A0R2FF99_9LACO</name>
<evidence type="ECO:0000313" key="2">
    <source>
        <dbReference type="EMBL" id="KRN26294.1"/>
    </source>
</evidence>
<feature type="transmembrane region" description="Helical" evidence="1">
    <location>
        <begin position="72"/>
        <end position="92"/>
    </location>
</feature>
<keyword evidence="3" id="KW-1185">Reference proteome</keyword>
<organism evidence="2 3">
    <name type="scientific">Secundilactobacillus similis DSM 23365 = JCM 2765</name>
    <dbReference type="NCBI Taxonomy" id="1423804"/>
    <lineage>
        <taxon>Bacteria</taxon>
        <taxon>Bacillati</taxon>
        <taxon>Bacillota</taxon>
        <taxon>Bacilli</taxon>
        <taxon>Lactobacillales</taxon>
        <taxon>Lactobacillaceae</taxon>
        <taxon>Secundilactobacillus</taxon>
    </lineage>
</organism>
<dbReference type="STRING" id="1423804.FD14_GL002362"/>
<dbReference type="InterPro" id="IPR049731">
    <property type="entry name" value="LVIS_2131-like"/>
</dbReference>
<dbReference type="NCBIfam" id="NF040508">
    <property type="entry name" value="LVIS_2131_fam"/>
    <property type="match status" value="1"/>
</dbReference>
<comment type="caution">
    <text evidence="2">The sequence shown here is derived from an EMBL/GenBank/DDBJ whole genome shotgun (WGS) entry which is preliminary data.</text>
</comment>
<dbReference type="AlphaFoldDB" id="A0A0R2FF99"/>
<dbReference type="EMBL" id="AYZM01000038">
    <property type="protein sequence ID" value="KRN26294.1"/>
    <property type="molecule type" value="Genomic_DNA"/>
</dbReference>
<keyword evidence="1" id="KW-0472">Membrane</keyword>
<keyword evidence="1" id="KW-1133">Transmembrane helix</keyword>
<sequence length="236" mass="26581">MFLPEASFNLNGESNAGKGDINMQSAWNLIGMGLWLLLVVYLVWMVHDMRVRRIKLIVEEKRSFSRQNLTKSTIELVIFLLALWGMGYATLFQDVSKLDTNRVTVAYKYKPLVLDTSASSRSSYVSVKTGNGRKPVQFYTYYTAGEKDRVSSNSATISVGTHPINVAASAYKWDQTKVKQMDAQHQSAWVGVVETTYKKTFLNGIGLHAGRLANRFTLIRIPDHSFIKQTADADEQ</sequence>
<evidence type="ECO:0000313" key="3">
    <source>
        <dbReference type="Proteomes" id="UP000051442"/>
    </source>
</evidence>
<accession>A0A0R2FF99</accession>
<proteinExistence type="predicted"/>
<reference evidence="2 3" key="1">
    <citation type="journal article" date="2015" name="Genome Announc.">
        <title>Expanding the biotechnology potential of lactobacilli through comparative genomics of 213 strains and associated genera.</title>
        <authorList>
            <person name="Sun Z."/>
            <person name="Harris H.M."/>
            <person name="McCann A."/>
            <person name="Guo C."/>
            <person name="Argimon S."/>
            <person name="Zhang W."/>
            <person name="Yang X."/>
            <person name="Jeffery I.B."/>
            <person name="Cooney J.C."/>
            <person name="Kagawa T.F."/>
            <person name="Liu W."/>
            <person name="Song Y."/>
            <person name="Salvetti E."/>
            <person name="Wrobel A."/>
            <person name="Rasinkangas P."/>
            <person name="Parkhill J."/>
            <person name="Rea M.C."/>
            <person name="O'Sullivan O."/>
            <person name="Ritari J."/>
            <person name="Douillard F.P."/>
            <person name="Paul Ross R."/>
            <person name="Yang R."/>
            <person name="Briner A.E."/>
            <person name="Felis G.E."/>
            <person name="de Vos W.M."/>
            <person name="Barrangou R."/>
            <person name="Klaenhammer T.R."/>
            <person name="Caufield P.W."/>
            <person name="Cui Y."/>
            <person name="Zhang H."/>
            <person name="O'Toole P.W."/>
        </authorList>
    </citation>
    <scope>NUCLEOTIDE SEQUENCE [LARGE SCALE GENOMIC DNA]</scope>
    <source>
        <strain evidence="2 3">DSM 23365</strain>
    </source>
</reference>
<dbReference type="Proteomes" id="UP000051442">
    <property type="component" value="Unassembled WGS sequence"/>
</dbReference>
<protein>
    <submittedName>
        <fullName evidence="2">Uncharacterized protein</fullName>
    </submittedName>
</protein>
<feature type="transmembrane region" description="Helical" evidence="1">
    <location>
        <begin position="26"/>
        <end position="46"/>
    </location>
</feature>
<evidence type="ECO:0000256" key="1">
    <source>
        <dbReference type="SAM" id="Phobius"/>
    </source>
</evidence>
<gene>
    <name evidence="2" type="ORF">FD14_GL002362</name>
</gene>
<dbReference type="PATRIC" id="fig|1423804.4.peg.2557"/>
<keyword evidence="1" id="KW-0812">Transmembrane</keyword>